<feature type="transmembrane region" description="Helical" evidence="7">
    <location>
        <begin position="147"/>
        <end position="168"/>
    </location>
</feature>
<keyword evidence="6 7" id="KW-0472">Membrane</keyword>
<dbReference type="InterPro" id="IPR050809">
    <property type="entry name" value="UgpAE/MalFG_permease"/>
</dbReference>
<evidence type="ECO:0000313" key="9">
    <source>
        <dbReference type="EMBL" id="RTE11347.1"/>
    </source>
</evidence>
<evidence type="ECO:0000256" key="4">
    <source>
        <dbReference type="ARBA" id="ARBA00022692"/>
    </source>
</evidence>
<evidence type="ECO:0000256" key="7">
    <source>
        <dbReference type="RuleBase" id="RU363032"/>
    </source>
</evidence>
<proteinExistence type="inferred from homology"/>
<reference evidence="9 10" key="1">
    <citation type="submission" date="2018-12" db="EMBL/GenBank/DDBJ databases">
        <title>Bacillus ochoae sp. nov., Paenibacillus whitsoniae sp. nov., Paenibacillus spiritus sp. nov. Isolated from the Mars Exploration Rover during spacecraft assembly.</title>
        <authorList>
            <person name="Seuylemezian A."/>
            <person name="Vaishampayan P."/>
        </authorList>
    </citation>
    <scope>NUCLEOTIDE SEQUENCE [LARGE SCALE GENOMIC DNA]</scope>
    <source>
        <strain evidence="9 10">MER 54</strain>
    </source>
</reference>
<feature type="transmembrane region" description="Helical" evidence="7">
    <location>
        <begin position="40"/>
        <end position="59"/>
    </location>
</feature>
<evidence type="ECO:0000256" key="6">
    <source>
        <dbReference type="ARBA" id="ARBA00023136"/>
    </source>
</evidence>
<dbReference type="AlphaFoldDB" id="A0A3S0CDB5"/>
<dbReference type="PROSITE" id="PS50928">
    <property type="entry name" value="ABC_TM1"/>
    <property type="match status" value="1"/>
</dbReference>
<keyword evidence="10" id="KW-1185">Reference proteome</keyword>
<dbReference type="OrthoDB" id="9785836at2"/>
<protein>
    <submittedName>
        <fullName evidence="9">Sugar ABC transporter permease</fullName>
    </submittedName>
</protein>
<evidence type="ECO:0000313" key="10">
    <source>
        <dbReference type="Proteomes" id="UP000276128"/>
    </source>
</evidence>
<dbReference type="Proteomes" id="UP000276128">
    <property type="component" value="Unassembled WGS sequence"/>
</dbReference>
<accession>A0A3S0CDB5</accession>
<evidence type="ECO:0000256" key="1">
    <source>
        <dbReference type="ARBA" id="ARBA00004651"/>
    </source>
</evidence>
<name>A0A3S0CDB5_9BACL</name>
<dbReference type="InterPro" id="IPR000515">
    <property type="entry name" value="MetI-like"/>
</dbReference>
<organism evidence="9 10">
    <name type="scientific">Paenibacillus whitsoniae</name>
    <dbReference type="NCBI Taxonomy" id="2496558"/>
    <lineage>
        <taxon>Bacteria</taxon>
        <taxon>Bacillati</taxon>
        <taxon>Bacillota</taxon>
        <taxon>Bacilli</taxon>
        <taxon>Bacillales</taxon>
        <taxon>Paenibacillaceae</taxon>
        <taxon>Paenibacillus</taxon>
    </lineage>
</organism>
<sequence>MDDSVSSVTTTIPPATDAKPVVRTGWLQRKYTKRVLKQNIPLYIMFIPILIYFLIFKYYPMTGLVIAFKKYTFIKGIWGSPWAGLDMFKLIFSTKQMTNIIWNTLRLSGLSIIIGFPMPIILALLLNEVRKMWFKRIVQTFVYLPHFLNWVIIGGIVVTIFSQSTGAINHVLDSLFGFTYPFLYKDVSWITIFLTSGIWKEAGWGAIIYLAALTSIDQSLYEAASIDGANKWQQLIRITVPGIIPTAIIMLILKIGHLMEVGFDQVFVLQNNTVAEISEVISTFMYKTGIQQAQFSLATAMGLFESLVGLLLVVIANRIARRFGQGLW</sequence>
<dbReference type="CDD" id="cd06261">
    <property type="entry name" value="TM_PBP2"/>
    <property type="match status" value="1"/>
</dbReference>
<keyword evidence="3" id="KW-1003">Cell membrane</keyword>
<gene>
    <name evidence="9" type="ORF">EJQ19_03325</name>
</gene>
<evidence type="ECO:0000259" key="8">
    <source>
        <dbReference type="PROSITE" id="PS50928"/>
    </source>
</evidence>
<feature type="transmembrane region" description="Helical" evidence="7">
    <location>
        <begin position="295"/>
        <end position="316"/>
    </location>
</feature>
<dbReference type="InterPro" id="IPR035906">
    <property type="entry name" value="MetI-like_sf"/>
</dbReference>
<dbReference type="EMBL" id="RXHU01000011">
    <property type="protein sequence ID" value="RTE11347.1"/>
    <property type="molecule type" value="Genomic_DNA"/>
</dbReference>
<evidence type="ECO:0000256" key="3">
    <source>
        <dbReference type="ARBA" id="ARBA00022475"/>
    </source>
</evidence>
<dbReference type="Pfam" id="PF00528">
    <property type="entry name" value="BPD_transp_1"/>
    <property type="match status" value="1"/>
</dbReference>
<evidence type="ECO:0000256" key="5">
    <source>
        <dbReference type="ARBA" id="ARBA00022989"/>
    </source>
</evidence>
<comment type="similarity">
    <text evidence="7">Belongs to the binding-protein-dependent transport system permease family.</text>
</comment>
<dbReference type="PANTHER" id="PTHR43227">
    <property type="entry name" value="BLL4140 PROTEIN"/>
    <property type="match status" value="1"/>
</dbReference>
<feature type="domain" description="ABC transmembrane type-1" evidence="8">
    <location>
        <begin position="101"/>
        <end position="316"/>
    </location>
</feature>
<keyword evidence="4 7" id="KW-0812">Transmembrane</keyword>
<feature type="transmembrane region" description="Helical" evidence="7">
    <location>
        <begin position="188"/>
        <end position="214"/>
    </location>
</feature>
<comment type="subcellular location">
    <subcellularLocation>
        <location evidence="1 7">Cell membrane</location>
        <topology evidence="1 7">Multi-pass membrane protein</topology>
    </subcellularLocation>
</comment>
<dbReference type="Gene3D" id="1.10.3720.10">
    <property type="entry name" value="MetI-like"/>
    <property type="match status" value="1"/>
</dbReference>
<feature type="transmembrane region" description="Helical" evidence="7">
    <location>
        <begin position="107"/>
        <end position="126"/>
    </location>
</feature>
<keyword evidence="5 7" id="KW-1133">Transmembrane helix</keyword>
<comment type="caution">
    <text evidence="9">The sequence shown here is derived from an EMBL/GenBank/DDBJ whole genome shotgun (WGS) entry which is preliminary data.</text>
</comment>
<dbReference type="GO" id="GO:0005886">
    <property type="term" value="C:plasma membrane"/>
    <property type="evidence" value="ECO:0007669"/>
    <property type="project" value="UniProtKB-SubCell"/>
</dbReference>
<feature type="transmembrane region" description="Helical" evidence="7">
    <location>
        <begin position="235"/>
        <end position="253"/>
    </location>
</feature>
<dbReference type="SUPFAM" id="SSF161098">
    <property type="entry name" value="MetI-like"/>
    <property type="match status" value="1"/>
</dbReference>
<dbReference type="GO" id="GO:0055085">
    <property type="term" value="P:transmembrane transport"/>
    <property type="evidence" value="ECO:0007669"/>
    <property type="project" value="InterPro"/>
</dbReference>
<keyword evidence="2 7" id="KW-0813">Transport</keyword>
<evidence type="ECO:0000256" key="2">
    <source>
        <dbReference type="ARBA" id="ARBA00022448"/>
    </source>
</evidence>
<dbReference type="PANTHER" id="PTHR43227:SF11">
    <property type="entry name" value="BLL4140 PROTEIN"/>
    <property type="match status" value="1"/>
</dbReference>